<name>A0ABY6Q6C3_9GAMM</name>
<keyword evidence="9" id="KW-1185">Reference proteome</keyword>
<dbReference type="Gene3D" id="3.40.50.720">
    <property type="entry name" value="NAD(P)-binding Rossmann-like Domain"/>
    <property type="match status" value="1"/>
</dbReference>
<dbReference type="InterPro" id="IPR013154">
    <property type="entry name" value="ADH-like_N"/>
</dbReference>
<evidence type="ECO:0000313" key="9">
    <source>
        <dbReference type="Proteomes" id="UP001317963"/>
    </source>
</evidence>
<evidence type="ECO:0000256" key="5">
    <source>
        <dbReference type="RuleBase" id="RU361277"/>
    </source>
</evidence>
<dbReference type="SUPFAM" id="SSF51735">
    <property type="entry name" value="NAD(P)-binding Rossmann-fold domains"/>
    <property type="match status" value="1"/>
</dbReference>
<comment type="similarity">
    <text evidence="5">Belongs to the zinc-containing alcohol dehydrogenase family.</text>
</comment>
<dbReference type="InterPro" id="IPR011032">
    <property type="entry name" value="GroES-like_sf"/>
</dbReference>
<dbReference type="PANTHER" id="PTHR42813:SF2">
    <property type="entry name" value="DEHYDROGENASE, ZINC-CONTAINING, PUTATIVE (AFU_ORTHOLOGUE AFUA_2G02810)-RELATED"/>
    <property type="match status" value="1"/>
</dbReference>
<accession>A0ABY6Q6C3</accession>
<comment type="cofactor">
    <cofactor evidence="1 5">
        <name>Zn(2+)</name>
        <dbReference type="ChEBI" id="CHEBI:29105"/>
    </cofactor>
</comment>
<dbReference type="RefSeq" id="WP_279241003.1">
    <property type="nucleotide sequence ID" value="NZ_CP036501.1"/>
</dbReference>
<dbReference type="EMBL" id="CP036501">
    <property type="protein sequence ID" value="UZP74550.1"/>
    <property type="molecule type" value="Genomic_DNA"/>
</dbReference>
<dbReference type="PANTHER" id="PTHR42813">
    <property type="entry name" value="ZINC-TYPE ALCOHOL DEHYDROGENASE-LIKE"/>
    <property type="match status" value="1"/>
</dbReference>
<dbReference type="Pfam" id="PF00107">
    <property type="entry name" value="ADH_zinc_N"/>
    <property type="match status" value="1"/>
</dbReference>
<evidence type="ECO:0000256" key="3">
    <source>
        <dbReference type="ARBA" id="ARBA00022833"/>
    </source>
</evidence>
<reference evidence="8 9" key="1">
    <citation type="submission" date="2019-02" db="EMBL/GenBank/DDBJ databases">
        <title>Halieaceae_genomes.</title>
        <authorList>
            <person name="Li S.-H."/>
        </authorList>
    </citation>
    <scope>NUCLEOTIDE SEQUENCE [LARGE SCALE GENOMIC DNA]</scope>
    <source>
        <strain evidence="8 9">JH123</strain>
    </source>
</reference>
<dbReference type="Proteomes" id="UP001317963">
    <property type="component" value="Chromosome"/>
</dbReference>
<keyword evidence="2 5" id="KW-0479">Metal-binding</keyword>
<proteinExistence type="inferred from homology"/>
<evidence type="ECO:0000256" key="2">
    <source>
        <dbReference type="ARBA" id="ARBA00022723"/>
    </source>
</evidence>
<evidence type="ECO:0000313" key="8">
    <source>
        <dbReference type="EMBL" id="UZP74550.1"/>
    </source>
</evidence>
<keyword evidence="3 5" id="KW-0862">Zinc</keyword>
<organism evidence="8 9">
    <name type="scientific">Candidatus Paraluminiphilus aquimaris</name>
    <dbReference type="NCBI Taxonomy" id="2518994"/>
    <lineage>
        <taxon>Bacteria</taxon>
        <taxon>Pseudomonadati</taxon>
        <taxon>Pseudomonadota</taxon>
        <taxon>Gammaproteobacteria</taxon>
        <taxon>Cellvibrionales</taxon>
        <taxon>Halieaceae</taxon>
        <taxon>Candidatus Paraluminiphilus</taxon>
    </lineage>
</organism>
<dbReference type="PROSITE" id="PS00059">
    <property type="entry name" value="ADH_ZINC"/>
    <property type="match status" value="1"/>
</dbReference>
<evidence type="ECO:0000256" key="4">
    <source>
        <dbReference type="ARBA" id="ARBA00023002"/>
    </source>
</evidence>
<dbReference type="SUPFAM" id="SSF50129">
    <property type="entry name" value="GroES-like"/>
    <property type="match status" value="1"/>
</dbReference>
<evidence type="ECO:0000256" key="1">
    <source>
        <dbReference type="ARBA" id="ARBA00001947"/>
    </source>
</evidence>
<protein>
    <submittedName>
        <fullName evidence="8">Theronine dehydrogenase</fullName>
    </submittedName>
</protein>
<sequence>MKALVFNGPRDVRYERFPDPELATDNSVIVKVERCSICGSDLHMYHGDNVGVANYSEGVEPFCVGHEFAGEVVEVGKSVHRHKVGQKVLASGGAPCGRCEHCLSGHTALCKHWTAFGLSTRLNGGQAEFVNVPMADLTLQPIPEGVSDEQSILLTDAMCTAYFGLTRTAMEPGDAVAVVGLGPIGLIGVELAYVLGASKVYAIDPVANRRAHAANLGAVALAPSQALPTIMEATKGAGVPRVFEASGAKSAVELAIKIAGRGSTASFIGLPQPDVQLPMLKVLYKDITIRAGVASVIDQWPHLIPLLQHGRLKAEGLFSHHMSLAQGTEAYRIFDAKEDDVVKIMMTL</sequence>
<dbReference type="Pfam" id="PF08240">
    <property type="entry name" value="ADH_N"/>
    <property type="match status" value="1"/>
</dbReference>
<evidence type="ECO:0000259" key="6">
    <source>
        <dbReference type="Pfam" id="PF00107"/>
    </source>
</evidence>
<evidence type="ECO:0000259" key="7">
    <source>
        <dbReference type="Pfam" id="PF08240"/>
    </source>
</evidence>
<dbReference type="InterPro" id="IPR013149">
    <property type="entry name" value="ADH-like_C"/>
</dbReference>
<dbReference type="Gene3D" id="3.90.180.10">
    <property type="entry name" value="Medium-chain alcohol dehydrogenases, catalytic domain"/>
    <property type="match status" value="1"/>
</dbReference>
<gene>
    <name evidence="8" type="ORF">E0F26_07270</name>
</gene>
<dbReference type="InterPro" id="IPR002328">
    <property type="entry name" value="ADH_Zn_CS"/>
</dbReference>
<feature type="domain" description="Alcohol dehydrogenase-like C-terminal" evidence="6">
    <location>
        <begin position="183"/>
        <end position="308"/>
    </location>
</feature>
<dbReference type="InterPro" id="IPR036291">
    <property type="entry name" value="NAD(P)-bd_dom_sf"/>
</dbReference>
<keyword evidence="4" id="KW-0560">Oxidoreductase</keyword>
<feature type="domain" description="Alcohol dehydrogenase-like N-terminal" evidence="7">
    <location>
        <begin position="25"/>
        <end position="138"/>
    </location>
</feature>